<evidence type="ECO:0000313" key="2">
    <source>
        <dbReference type="EMBL" id="RBP39336.1"/>
    </source>
</evidence>
<organism evidence="2 3">
    <name type="scientific">Eoetvoesiella caeni</name>
    <dbReference type="NCBI Taxonomy" id="645616"/>
    <lineage>
        <taxon>Bacteria</taxon>
        <taxon>Pseudomonadati</taxon>
        <taxon>Pseudomonadota</taxon>
        <taxon>Betaproteobacteria</taxon>
        <taxon>Burkholderiales</taxon>
        <taxon>Alcaligenaceae</taxon>
        <taxon>Eoetvoesiella</taxon>
    </lineage>
</organism>
<dbReference type="Proteomes" id="UP000253628">
    <property type="component" value="Unassembled WGS sequence"/>
</dbReference>
<name>A0A366HDI9_9BURK</name>
<accession>A0A366HDI9</accession>
<keyword evidence="1" id="KW-0812">Transmembrane</keyword>
<comment type="caution">
    <text evidence="2">The sequence shown here is derived from an EMBL/GenBank/DDBJ whole genome shotgun (WGS) entry which is preliminary data.</text>
</comment>
<keyword evidence="1" id="KW-1133">Transmembrane helix</keyword>
<protein>
    <submittedName>
        <fullName evidence="2">Uncharacterized protein</fullName>
    </submittedName>
</protein>
<gene>
    <name evidence="2" type="ORF">DFR37_105129</name>
</gene>
<evidence type="ECO:0000313" key="3">
    <source>
        <dbReference type="Proteomes" id="UP000253628"/>
    </source>
</evidence>
<keyword evidence="1" id="KW-0472">Membrane</keyword>
<proteinExistence type="predicted"/>
<reference evidence="2 3" key="1">
    <citation type="submission" date="2018-06" db="EMBL/GenBank/DDBJ databases">
        <title>Genomic Encyclopedia of Type Strains, Phase IV (KMG-IV): sequencing the most valuable type-strain genomes for metagenomic binning, comparative biology and taxonomic classification.</title>
        <authorList>
            <person name="Goeker M."/>
        </authorList>
    </citation>
    <scope>NUCLEOTIDE SEQUENCE [LARGE SCALE GENOMIC DNA]</scope>
    <source>
        <strain evidence="2 3">DSM 25520</strain>
    </source>
</reference>
<dbReference type="AlphaFoldDB" id="A0A366HDI9"/>
<dbReference type="EMBL" id="QNRQ01000005">
    <property type="protein sequence ID" value="RBP39336.1"/>
    <property type="molecule type" value="Genomic_DNA"/>
</dbReference>
<sequence length="38" mass="4327">MTDIIEFLTIVNWPGALVVSAAIWFASRTIIKCYGRRN</sequence>
<feature type="transmembrane region" description="Helical" evidence="1">
    <location>
        <begin position="12"/>
        <end position="31"/>
    </location>
</feature>
<keyword evidence="3" id="KW-1185">Reference proteome</keyword>
<evidence type="ECO:0000256" key="1">
    <source>
        <dbReference type="SAM" id="Phobius"/>
    </source>
</evidence>